<dbReference type="RefSeq" id="WP_027828927.1">
    <property type="nucleotide sequence ID" value="NZ_AUEH01000033.1"/>
</dbReference>
<reference evidence="2 3" key="1">
    <citation type="journal article" date="2015" name="Genome Announc.">
        <title>Expanding the biotechnology potential of lactobacilli through comparative genomics of 213 strains and associated genera.</title>
        <authorList>
            <person name="Sun Z."/>
            <person name="Harris H.M."/>
            <person name="McCann A."/>
            <person name="Guo C."/>
            <person name="Argimon S."/>
            <person name="Zhang W."/>
            <person name="Yang X."/>
            <person name="Jeffery I.B."/>
            <person name="Cooney J.C."/>
            <person name="Kagawa T.F."/>
            <person name="Liu W."/>
            <person name="Song Y."/>
            <person name="Salvetti E."/>
            <person name="Wrobel A."/>
            <person name="Rasinkangas P."/>
            <person name="Parkhill J."/>
            <person name="Rea M.C."/>
            <person name="O'Sullivan O."/>
            <person name="Ritari J."/>
            <person name="Douillard F.P."/>
            <person name="Paul Ross R."/>
            <person name="Yang R."/>
            <person name="Briner A.E."/>
            <person name="Felis G.E."/>
            <person name="de Vos W.M."/>
            <person name="Barrangou R."/>
            <person name="Klaenhammer T.R."/>
            <person name="Caufield P.W."/>
            <person name="Cui Y."/>
            <person name="Zhang H."/>
            <person name="O'Toole P.W."/>
        </authorList>
    </citation>
    <scope>NUCLEOTIDE SEQUENCE [LARGE SCALE GENOMIC DNA]</scope>
    <source>
        <strain evidence="2 3">DSM 16991</strain>
    </source>
</reference>
<feature type="region of interest" description="Disordered" evidence="1">
    <location>
        <begin position="65"/>
        <end position="88"/>
    </location>
</feature>
<proteinExistence type="predicted"/>
<protein>
    <submittedName>
        <fullName evidence="2">Uncharacterized protein</fullName>
    </submittedName>
</protein>
<evidence type="ECO:0000256" key="1">
    <source>
        <dbReference type="SAM" id="MobiDB-lite"/>
    </source>
</evidence>
<accession>A0A0R1X818</accession>
<evidence type="ECO:0000313" key="2">
    <source>
        <dbReference type="EMBL" id="KRM26242.1"/>
    </source>
</evidence>
<dbReference type="AlphaFoldDB" id="A0A0R1X818"/>
<evidence type="ECO:0000313" key="3">
    <source>
        <dbReference type="Proteomes" id="UP000050949"/>
    </source>
</evidence>
<organism evidence="2 3">
    <name type="scientific">Schleiferilactobacillus harbinensis DSM 16991</name>
    <dbReference type="NCBI Taxonomy" id="1122147"/>
    <lineage>
        <taxon>Bacteria</taxon>
        <taxon>Bacillati</taxon>
        <taxon>Bacillota</taxon>
        <taxon>Bacilli</taxon>
        <taxon>Lactobacillales</taxon>
        <taxon>Lactobacillaceae</taxon>
        <taxon>Schleiferilactobacillus</taxon>
    </lineage>
</organism>
<gene>
    <name evidence="2" type="ORF">FC91_GL000069</name>
</gene>
<name>A0A0R1X818_9LACO</name>
<comment type="caution">
    <text evidence="2">The sequence shown here is derived from an EMBL/GenBank/DDBJ whole genome shotgun (WGS) entry which is preliminary data.</text>
</comment>
<sequence length="88" mass="10293">MDTRYISFKTVSQIYDRKERQMRDELLQMIDYSRNNDDLLEDPEYQRHVEQAAAALDDLEWIDSNEAKEKAADEATSDGNVKGNVLHE</sequence>
<dbReference type="Proteomes" id="UP000050949">
    <property type="component" value="Unassembled WGS sequence"/>
</dbReference>
<dbReference type="EMBL" id="AZFW01000079">
    <property type="protein sequence ID" value="KRM26242.1"/>
    <property type="molecule type" value="Genomic_DNA"/>
</dbReference>
<dbReference type="PATRIC" id="fig|1122147.4.peg.71"/>